<keyword evidence="2" id="KW-0444">Lipid biosynthesis</keyword>
<dbReference type="PANTHER" id="PTHR43616">
    <property type="entry name" value="GLYCEROL DEHYDROGENASE"/>
    <property type="match status" value="1"/>
</dbReference>
<keyword evidence="3" id="KW-0479">Metal-binding</keyword>
<keyword evidence="11" id="KW-1185">Reference proteome</keyword>
<evidence type="ECO:0000313" key="10">
    <source>
        <dbReference type="EMBL" id="NSJ86734.1"/>
    </source>
</evidence>
<keyword evidence="4" id="KW-0521">NADP</keyword>
<dbReference type="Proteomes" id="UP000822142">
    <property type="component" value="Unassembled WGS sequence"/>
</dbReference>
<dbReference type="Pfam" id="PF13685">
    <property type="entry name" value="Fe-ADH_2"/>
    <property type="match status" value="1"/>
</dbReference>
<dbReference type="EMBL" id="JAAITA010000015">
    <property type="protein sequence ID" value="NSJ86734.1"/>
    <property type="molecule type" value="Genomic_DNA"/>
</dbReference>
<evidence type="ECO:0000256" key="1">
    <source>
        <dbReference type="ARBA" id="ARBA00022490"/>
    </source>
</evidence>
<organism evidence="10 11">
    <name type="scientific">Blautia hansenii</name>
    <name type="common">Ruminococcus hansenii</name>
    <dbReference type="NCBI Taxonomy" id="1322"/>
    <lineage>
        <taxon>Bacteria</taxon>
        <taxon>Bacillati</taxon>
        <taxon>Bacillota</taxon>
        <taxon>Clostridia</taxon>
        <taxon>Lachnospirales</taxon>
        <taxon>Lachnospiraceae</taxon>
        <taxon>Blautia</taxon>
    </lineage>
</organism>
<dbReference type="PANTHER" id="PTHR43616:SF5">
    <property type="entry name" value="GLYCEROL DEHYDROGENASE 1"/>
    <property type="match status" value="1"/>
</dbReference>
<keyword evidence="8" id="KW-0594">Phospholipid biosynthesis</keyword>
<evidence type="ECO:0000256" key="9">
    <source>
        <dbReference type="ARBA" id="ARBA00023264"/>
    </source>
</evidence>
<dbReference type="Gene3D" id="3.40.50.1970">
    <property type="match status" value="1"/>
</dbReference>
<keyword evidence="1" id="KW-0963">Cytoplasm</keyword>
<keyword evidence="7" id="KW-0443">Lipid metabolism</keyword>
<dbReference type="Gene3D" id="1.20.1090.10">
    <property type="entry name" value="Dehydroquinate synthase-like - alpha domain"/>
    <property type="match status" value="1"/>
</dbReference>
<dbReference type="SUPFAM" id="SSF56796">
    <property type="entry name" value="Dehydroquinate synthase-like"/>
    <property type="match status" value="1"/>
</dbReference>
<gene>
    <name evidence="10" type="ORF">G5A70_11240</name>
</gene>
<name>A0ABX2I991_BLAHA</name>
<reference evidence="10 11" key="1">
    <citation type="journal article" date="2020" name="Cell Host Microbe">
        <title>Functional and Genomic Variation between Human-Derived Isolates of Lachnospiraceae Reveals Inter- and Intra-Species Diversity.</title>
        <authorList>
            <person name="Sorbara M.T."/>
            <person name="Littmann E.R."/>
            <person name="Fontana E."/>
            <person name="Moody T.U."/>
            <person name="Kohout C.E."/>
            <person name="Gjonbalaj M."/>
            <person name="Eaton V."/>
            <person name="Seok R."/>
            <person name="Leiner I.M."/>
            <person name="Pamer E.G."/>
        </authorList>
    </citation>
    <scope>NUCLEOTIDE SEQUENCE [LARGE SCALE GENOMIC DNA]</scope>
    <source>
        <strain evidence="10 11">MSK.15.26</strain>
    </source>
</reference>
<sequence length="446" mass="50257">MEKTDWKAYLQKEIECSCGRTHFCDIEEILIEENAICRLPGILSRHSYKKLCVVCDEHTEKAAGFRVYEELTKAGYNFSKVLYHEPELVPDEQALIYLFTQVPQDCDLIIAVGSGTINDLCRYVSYKMKIDYYVVGTAPSMDGYASNVSPLIIRHLKTTYTARPARVIIGDLQVLCEAPMHMLAAGVGDIIGKYVCLADWQLAHEINEEYLCPEVTALVRKSIEKVTENAEAAAKREKNAVAALMEGLVLSGIAMSYIGNSRPASGSEHHMSHYWEMMFLLRHQSDPLHGTKVGVATVAALRLYEILKEKKNMGLSQQVSAFSYKKWAEEIEEAYGPAAPEVLKLEQEVGKNADNEVLRRRSVWEEKQEEIGSVLENLPSAKTVAQILKSMGAPSSPAEIQVSLETFKKGIYFAKDLRNRFGLLQILFDFSLQKTCSEILEEEFYR</sequence>
<protein>
    <submittedName>
        <fullName evidence="10">Sn-glycerol-1-phosphate dehydrogenase</fullName>
    </submittedName>
</protein>
<keyword evidence="9" id="KW-1208">Phospholipid metabolism</keyword>
<evidence type="ECO:0000256" key="2">
    <source>
        <dbReference type="ARBA" id="ARBA00022516"/>
    </source>
</evidence>
<accession>A0ABX2I991</accession>
<evidence type="ECO:0000313" key="11">
    <source>
        <dbReference type="Proteomes" id="UP000822142"/>
    </source>
</evidence>
<dbReference type="InterPro" id="IPR016205">
    <property type="entry name" value="Glycerol_DH"/>
</dbReference>
<dbReference type="InterPro" id="IPR032837">
    <property type="entry name" value="G1PDH"/>
</dbReference>
<keyword evidence="6" id="KW-0520">NAD</keyword>
<evidence type="ECO:0000256" key="3">
    <source>
        <dbReference type="ARBA" id="ARBA00022723"/>
    </source>
</evidence>
<evidence type="ECO:0000256" key="4">
    <source>
        <dbReference type="ARBA" id="ARBA00022857"/>
    </source>
</evidence>
<dbReference type="CDD" id="cd08175">
    <property type="entry name" value="G1PDH"/>
    <property type="match status" value="1"/>
</dbReference>
<evidence type="ECO:0000256" key="6">
    <source>
        <dbReference type="ARBA" id="ARBA00023027"/>
    </source>
</evidence>
<evidence type="ECO:0000256" key="5">
    <source>
        <dbReference type="ARBA" id="ARBA00023002"/>
    </source>
</evidence>
<evidence type="ECO:0000256" key="8">
    <source>
        <dbReference type="ARBA" id="ARBA00023209"/>
    </source>
</evidence>
<proteinExistence type="predicted"/>
<comment type="caution">
    <text evidence="10">The sequence shown here is derived from an EMBL/GenBank/DDBJ whole genome shotgun (WGS) entry which is preliminary data.</text>
</comment>
<keyword evidence="5" id="KW-0560">Oxidoreductase</keyword>
<dbReference type="RefSeq" id="WP_173749736.1">
    <property type="nucleotide sequence ID" value="NZ_JAAITA010000015.1"/>
</dbReference>
<evidence type="ECO:0000256" key="7">
    <source>
        <dbReference type="ARBA" id="ARBA00023098"/>
    </source>
</evidence>